<keyword evidence="5 7" id="KW-0479">Metal-binding</keyword>
<evidence type="ECO:0000313" key="9">
    <source>
        <dbReference type="Proteomes" id="UP000076770"/>
    </source>
</evidence>
<protein>
    <submittedName>
        <fullName evidence="8">Cytochrome b</fullName>
    </submittedName>
</protein>
<evidence type="ECO:0000256" key="2">
    <source>
        <dbReference type="ARBA" id="ARBA00004196"/>
    </source>
</evidence>
<comment type="cofactor">
    <cofactor evidence="1 7">
        <name>Ni(2+)</name>
        <dbReference type="ChEBI" id="CHEBI:49786"/>
    </cofactor>
</comment>
<evidence type="ECO:0000256" key="6">
    <source>
        <dbReference type="ARBA" id="ARBA00023002"/>
    </source>
</evidence>
<name>A0A157T0T6_SACSO</name>
<comment type="similarity">
    <text evidence="3">Belongs to the [NiFe]/[NiFeSe] hydrogenase large subunit family.</text>
</comment>
<dbReference type="PATRIC" id="fig|2287.9.peg.1315"/>
<dbReference type="GeneID" id="69055691"/>
<keyword evidence="6" id="KW-0560">Oxidoreductase</keyword>
<sequence length="104" mass="11512">MTSKIVSPFNRVEGDLDVEVKFKENKVVDAKIVSRLFRGLELILKGKSPLDSLVITPRVCGICGASHLYASTSALDMIFNAEVPRNAIRLRNVMSMAESCQKRS</sequence>
<accession>A0A157T0T6</accession>
<evidence type="ECO:0000256" key="5">
    <source>
        <dbReference type="ARBA" id="ARBA00022723"/>
    </source>
</evidence>
<comment type="cofactor">
    <cofactor evidence="7">
        <name>Fe cation</name>
        <dbReference type="ChEBI" id="CHEBI:24875"/>
    </cofactor>
</comment>
<dbReference type="PANTHER" id="PTHR42958:SF4">
    <property type="entry name" value="HYDROGENASE EXPRESSION_FORMATION PROTEIN HUPK"/>
    <property type="match status" value="1"/>
</dbReference>
<dbReference type="PROSITE" id="PS00507">
    <property type="entry name" value="NI_HGENASE_L_1"/>
    <property type="match status" value="1"/>
</dbReference>
<dbReference type="SUPFAM" id="SSF56762">
    <property type="entry name" value="HydB/Nqo4-like"/>
    <property type="match status" value="1"/>
</dbReference>
<dbReference type="GO" id="GO:0008901">
    <property type="term" value="F:ferredoxin hydrogenase activity"/>
    <property type="evidence" value="ECO:0007669"/>
    <property type="project" value="InterPro"/>
</dbReference>
<dbReference type="RefSeq" id="WP_231918217.1">
    <property type="nucleotide sequence ID" value="NZ_LT549890.1"/>
</dbReference>
<evidence type="ECO:0000256" key="3">
    <source>
        <dbReference type="ARBA" id="ARBA00009292"/>
    </source>
</evidence>
<dbReference type="EMBL" id="LT549890">
    <property type="protein sequence ID" value="SAI84850.1"/>
    <property type="molecule type" value="Genomic_DNA"/>
</dbReference>
<organism evidence="8 9">
    <name type="scientific">Saccharolobus solfataricus</name>
    <name type="common">Sulfolobus solfataricus</name>
    <dbReference type="NCBI Taxonomy" id="2287"/>
    <lineage>
        <taxon>Archaea</taxon>
        <taxon>Thermoproteota</taxon>
        <taxon>Thermoprotei</taxon>
        <taxon>Sulfolobales</taxon>
        <taxon>Sulfolobaceae</taxon>
        <taxon>Saccharolobus</taxon>
    </lineage>
</organism>
<keyword evidence="7" id="KW-0460">Magnesium</keyword>
<comment type="subcellular location">
    <subcellularLocation>
        <location evidence="2">Cell envelope</location>
    </subcellularLocation>
</comment>
<dbReference type="InterPro" id="IPR001501">
    <property type="entry name" value="Ni-dep_hyd_lsu"/>
</dbReference>
<feature type="binding site" evidence="7">
    <location>
        <position position="63"/>
    </location>
    <ligand>
        <name>Ni(2+)</name>
        <dbReference type="ChEBI" id="CHEBI:49786"/>
    </ligand>
</feature>
<proteinExistence type="inferred from homology"/>
<evidence type="ECO:0000256" key="7">
    <source>
        <dbReference type="PIRSR" id="PIRSR601501-1"/>
    </source>
</evidence>
<feature type="binding site" evidence="7">
    <location>
        <position position="63"/>
    </location>
    <ligand>
        <name>Fe cation</name>
        <dbReference type="ChEBI" id="CHEBI:24875"/>
    </ligand>
</feature>
<dbReference type="InterPro" id="IPR029014">
    <property type="entry name" value="NiFe-Hase_large"/>
</dbReference>
<dbReference type="AlphaFoldDB" id="A0A157T0T6"/>
<dbReference type="Proteomes" id="UP000076770">
    <property type="component" value="Chromosome i"/>
</dbReference>
<evidence type="ECO:0000313" key="8">
    <source>
        <dbReference type="EMBL" id="SAI84850.1"/>
    </source>
</evidence>
<dbReference type="GO" id="GO:0016151">
    <property type="term" value="F:nickel cation binding"/>
    <property type="evidence" value="ECO:0007669"/>
    <property type="project" value="InterPro"/>
</dbReference>
<gene>
    <name evidence="8" type="ORF">SSOP1_1296</name>
</gene>
<feature type="binding site" evidence="7">
    <location>
        <position position="60"/>
    </location>
    <ligand>
        <name>Ni(2+)</name>
        <dbReference type="ChEBI" id="CHEBI:49786"/>
    </ligand>
</feature>
<feature type="binding site" evidence="7">
    <location>
        <position position="41"/>
    </location>
    <ligand>
        <name>Mg(2+)</name>
        <dbReference type="ChEBI" id="CHEBI:18420"/>
    </ligand>
</feature>
<reference evidence="9" key="1">
    <citation type="submission" date="2016-04" db="EMBL/GenBank/DDBJ databases">
        <authorList>
            <person name="Shah S.A."/>
            <person name="Garrett R.A."/>
        </authorList>
    </citation>
    <scope>NUCLEOTIDE SEQUENCE [LARGE SCALE GENOMIC DNA]</scope>
    <source>
        <strain evidence="9">ATCC 35091 / DSM 1616 / JCM 8930 / NBRC 15331 / P1</strain>
    </source>
</reference>
<keyword evidence="7" id="KW-0408">Iron</keyword>
<dbReference type="Gene3D" id="1.10.645.10">
    <property type="entry name" value="Cytochrome-c3 Hydrogenase, chain B"/>
    <property type="match status" value="1"/>
</dbReference>
<dbReference type="InterPro" id="IPR050867">
    <property type="entry name" value="NiFe/NiFeSe_hydrgnase_LSU"/>
</dbReference>
<keyword evidence="4 7" id="KW-0533">Nickel</keyword>
<dbReference type="PANTHER" id="PTHR42958">
    <property type="entry name" value="HYDROGENASE-2 LARGE CHAIN"/>
    <property type="match status" value="1"/>
</dbReference>
<dbReference type="Pfam" id="PF00374">
    <property type="entry name" value="NiFeSe_Hases"/>
    <property type="match status" value="1"/>
</dbReference>
<dbReference type="InterPro" id="IPR018194">
    <property type="entry name" value="Ni-dep_hyd_lsu_Ni_BS"/>
</dbReference>
<evidence type="ECO:0000256" key="4">
    <source>
        <dbReference type="ARBA" id="ARBA00022596"/>
    </source>
</evidence>
<evidence type="ECO:0000256" key="1">
    <source>
        <dbReference type="ARBA" id="ARBA00001967"/>
    </source>
</evidence>